<evidence type="ECO:0000256" key="3">
    <source>
        <dbReference type="SAM" id="MobiDB-lite"/>
    </source>
</evidence>
<protein>
    <submittedName>
        <fullName evidence="5">Zinc-binding dehydrogenase</fullName>
    </submittedName>
</protein>
<keyword evidence="6" id="KW-1185">Reference proteome</keyword>
<reference evidence="5 6" key="1">
    <citation type="journal article" date="2019" name="Int. J. Syst. Evol. Microbiol.">
        <title>The Global Catalogue of Microorganisms (GCM) 10K type strain sequencing project: providing services to taxonomists for standard genome sequencing and annotation.</title>
        <authorList>
            <consortium name="The Broad Institute Genomics Platform"/>
            <consortium name="The Broad Institute Genome Sequencing Center for Infectious Disease"/>
            <person name="Wu L."/>
            <person name="Ma J."/>
        </authorList>
    </citation>
    <scope>NUCLEOTIDE SEQUENCE [LARGE SCALE GENOMIC DNA]</scope>
    <source>
        <strain evidence="5 6">JCM 10977</strain>
    </source>
</reference>
<name>A0ABN1QN03_9ACTN</name>
<evidence type="ECO:0000256" key="2">
    <source>
        <dbReference type="ARBA" id="ARBA00023002"/>
    </source>
</evidence>
<sequence length="327" mass="32768">MRALLFDQPAADTSTTRVGEVATPEPGPGEVAIDVRAAGVNFIDVMARRGDAGYATGWPFVPGLEVAGTVRSLGAGVSGPAVGTPVAAFTATGGLADVAVVRGELVVEIPAGLSFEQAAVAPGTLTTAALLLGPTGRLREGDSVLVHSAAGGVGQALASLARLHGAGLLLGTVGGAGRAAAAEKAGYDAVVVRGDGIVDRVRELTDGRGVDLILDPQGTDWIETDLELVAAGGRIVLFGNAGGTPLASLPAAGRLFGGNAAIGGFSIRGYAAKAPWMVAEALSEVLQRLSRGELQVEPTVVDGLENAPEAQQALADGRGEGKYVVRL</sequence>
<proteinExistence type="predicted"/>
<accession>A0ABN1QN03</accession>
<dbReference type="EMBL" id="BAAAHK010000008">
    <property type="protein sequence ID" value="GAA0944373.1"/>
    <property type="molecule type" value="Genomic_DNA"/>
</dbReference>
<evidence type="ECO:0000256" key="1">
    <source>
        <dbReference type="ARBA" id="ARBA00022857"/>
    </source>
</evidence>
<dbReference type="InterPro" id="IPR036291">
    <property type="entry name" value="NAD(P)-bd_dom_sf"/>
</dbReference>
<dbReference type="Gene3D" id="3.40.50.720">
    <property type="entry name" value="NAD(P)-binding Rossmann-like Domain"/>
    <property type="match status" value="1"/>
</dbReference>
<dbReference type="PANTHER" id="PTHR48106:SF13">
    <property type="entry name" value="QUINONE OXIDOREDUCTASE-RELATED"/>
    <property type="match status" value="1"/>
</dbReference>
<evidence type="ECO:0000313" key="5">
    <source>
        <dbReference type="EMBL" id="GAA0944373.1"/>
    </source>
</evidence>
<keyword evidence="1" id="KW-0521">NADP</keyword>
<feature type="domain" description="Enoyl reductase (ER)" evidence="4">
    <location>
        <begin position="11"/>
        <end position="325"/>
    </location>
</feature>
<keyword evidence="2" id="KW-0560">Oxidoreductase</keyword>
<organism evidence="5 6">
    <name type="scientific">Kribbella koreensis</name>
    <dbReference type="NCBI Taxonomy" id="57909"/>
    <lineage>
        <taxon>Bacteria</taxon>
        <taxon>Bacillati</taxon>
        <taxon>Actinomycetota</taxon>
        <taxon>Actinomycetes</taxon>
        <taxon>Propionibacteriales</taxon>
        <taxon>Kribbellaceae</taxon>
        <taxon>Kribbella</taxon>
    </lineage>
</organism>
<dbReference type="SUPFAM" id="SSF51735">
    <property type="entry name" value="NAD(P)-binding Rossmann-fold domains"/>
    <property type="match status" value="1"/>
</dbReference>
<evidence type="ECO:0000259" key="4">
    <source>
        <dbReference type="SMART" id="SM00829"/>
    </source>
</evidence>
<dbReference type="SUPFAM" id="SSF50129">
    <property type="entry name" value="GroES-like"/>
    <property type="match status" value="1"/>
</dbReference>
<gene>
    <name evidence="5" type="ORF">GCM10009554_38460</name>
</gene>
<feature type="region of interest" description="Disordered" evidence="3">
    <location>
        <begin position="1"/>
        <end position="27"/>
    </location>
</feature>
<dbReference type="InterPro" id="IPR011032">
    <property type="entry name" value="GroES-like_sf"/>
</dbReference>
<dbReference type="RefSeq" id="WP_343971513.1">
    <property type="nucleotide sequence ID" value="NZ_BAAAHK010000008.1"/>
</dbReference>
<comment type="caution">
    <text evidence="5">The sequence shown here is derived from an EMBL/GenBank/DDBJ whole genome shotgun (WGS) entry which is preliminary data.</text>
</comment>
<evidence type="ECO:0000313" key="6">
    <source>
        <dbReference type="Proteomes" id="UP001500542"/>
    </source>
</evidence>
<dbReference type="SMART" id="SM00829">
    <property type="entry name" value="PKS_ER"/>
    <property type="match status" value="1"/>
</dbReference>
<dbReference type="InterPro" id="IPR013154">
    <property type="entry name" value="ADH-like_N"/>
</dbReference>
<dbReference type="Gene3D" id="3.90.180.10">
    <property type="entry name" value="Medium-chain alcohol dehydrogenases, catalytic domain"/>
    <property type="match status" value="1"/>
</dbReference>
<dbReference type="PANTHER" id="PTHR48106">
    <property type="entry name" value="QUINONE OXIDOREDUCTASE PIG3-RELATED"/>
    <property type="match status" value="1"/>
</dbReference>
<dbReference type="InterPro" id="IPR013149">
    <property type="entry name" value="ADH-like_C"/>
</dbReference>
<dbReference type="Proteomes" id="UP001500542">
    <property type="component" value="Unassembled WGS sequence"/>
</dbReference>
<dbReference type="InterPro" id="IPR020843">
    <property type="entry name" value="ER"/>
</dbReference>
<dbReference type="Pfam" id="PF00107">
    <property type="entry name" value="ADH_zinc_N"/>
    <property type="match status" value="1"/>
</dbReference>
<dbReference type="Pfam" id="PF08240">
    <property type="entry name" value="ADH_N"/>
    <property type="match status" value="1"/>
</dbReference>